<dbReference type="Pfam" id="PF00129">
    <property type="entry name" value="MHC_I"/>
    <property type="match status" value="1"/>
</dbReference>
<dbReference type="InterPro" id="IPR001039">
    <property type="entry name" value="MHC_I_a_a1/a2"/>
</dbReference>
<evidence type="ECO:0000256" key="5">
    <source>
        <dbReference type="ARBA" id="ARBA00023180"/>
    </source>
</evidence>
<evidence type="ECO:0000256" key="1">
    <source>
        <dbReference type="ARBA" id="ARBA00004479"/>
    </source>
</evidence>
<evidence type="ECO:0000256" key="6">
    <source>
        <dbReference type="RuleBase" id="RU004439"/>
    </source>
</evidence>
<evidence type="ECO:0000256" key="4">
    <source>
        <dbReference type="ARBA" id="ARBA00023136"/>
    </source>
</evidence>
<dbReference type="InterPro" id="IPR011162">
    <property type="entry name" value="MHC_I/II-like_Ag-recog"/>
</dbReference>
<evidence type="ECO:0000313" key="8">
    <source>
        <dbReference type="Proteomes" id="UP000886700"/>
    </source>
</evidence>
<keyword evidence="4" id="KW-0472">Membrane</keyword>
<dbReference type="PANTHER" id="PTHR16675:SF251">
    <property type="entry name" value="HLA CLASS I HISTOCOMPATIBILITY ANTIGEN, C ALPHA CHAIN"/>
    <property type="match status" value="1"/>
</dbReference>
<dbReference type="InterPro" id="IPR011161">
    <property type="entry name" value="MHC_I-like_Ag-recog"/>
</dbReference>
<keyword evidence="2" id="KW-0490">MHC I</keyword>
<organism evidence="8 9">
    <name type="scientific">Mesocricetus auratus</name>
    <name type="common">Golden hamster</name>
    <dbReference type="NCBI Taxonomy" id="10036"/>
    <lineage>
        <taxon>Eukaryota</taxon>
        <taxon>Metazoa</taxon>
        <taxon>Chordata</taxon>
        <taxon>Craniata</taxon>
        <taxon>Vertebrata</taxon>
        <taxon>Euteleostomi</taxon>
        <taxon>Mammalia</taxon>
        <taxon>Eutheria</taxon>
        <taxon>Euarchontoglires</taxon>
        <taxon>Glires</taxon>
        <taxon>Rodentia</taxon>
        <taxon>Myomorpha</taxon>
        <taxon>Muroidea</taxon>
        <taxon>Cricetidae</taxon>
        <taxon>Cricetinae</taxon>
        <taxon>Mesocricetus</taxon>
    </lineage>
</organism>
<comment type="subcellular location">
    <subcellularLocation>
        <location evidence="1">Membrane</location>
        <topology evidence="1">Single-pass type I membrane protein</topology>
    </subcellularLocation>
</comment>
<accession>A0ABM2X287</accession>
<dbReference type="Proteomes" id="UP000886700">
    <property type="component" value="Unplaced"/>
</dbReference>
<dbReference type="GeneID" id="121138367"/>
<dbReference type="Gene3D" id="3.30.500.10">
    <property type="entry name" value="MHC class I-like antigen recognition-like"/>
    <property type="match status" value="1"/>
</dbReference>
<keyword evidence="8" id="KW-1185">Reference proteome</keyword>
<dbReference type="PRINTS" id="PR01638">
    <property type="entry name" value="MHCCLASSI"/>
</dbReference>
<keyword evidence="5" id="KW-0325">Glycoprotein</keyword>
<reference evidence="9" key="1">
    <citation type="journal article" date="2017" name="Sci. Rep.">
        <title>De novo assembly, annotation, and characterization of the whole brain transcriptome of male and female Syrian hamsters.</title>
        <authorList>
            <person name="McCann K.E."/>
            <person name="Sinkiewicz D.M."/>
            <person name="Norvelle A."/>
            <person name="Huhman K.L."/>
        </authorList>
    </citation>
    <scope>NUCLEOTIDE SEQUENCE</scope>
</reference>
<dbReference type="InterPro" id="IPR037055">
    <property type="entry name" value="MHC_I-like_Ag-recog_sf"/>
</dbReference>
<evidence type="ECO:0000256" key="2">
    <source>
        <dbReference type="ARBA" id="ARBA00022451"/>
    </source>
</evidence>
<keyword evidence="3" id="KW-0391">Immunity</keyword>
<dbReference type="PANTHER" id="PTHR16675">
    <property type="entry name" value="MHC CLASS I-RELATED"/>
    <property type="match status" value="1"/>
</dbReference>
<sequence>MEPRAPWMEQEEPGYWERKTGKAKVNQQTFLRNLHALTAYNKQSHKGSHTIQVISGCDVDSNGLLLRGYEQFAYDGDNYIFLNEDLRTWTAADTEAAQITRQKLEQADEAQKYKAYLEGECVQTLLRYLEMGNSSLCTGARDQGHLLTLP</sequence>
<dbReference type="RefSeq" id="XP_040597016.1">
    <property type="nucleotide sequence ID" value="XM_040741082.1"/>
</dbReference>
<name>A0ABM2X287_MESAU</name>
<reference evidence="9" key="2">
    <citation type="submission" date="2025-08" db="UniProtKB">
        <authorList>
            <consortium name="RefSeq"/>
        </authorList>
    </citation>
    <scope>IDENTIFICATION</scope>
</reference>
<feature type="domain" description="MHC class I-like antigen recognition-like" evidence="7">
    <location>
        <begin position="1"/>
        <end position="136"/>
    </location>
</feature>
<protein>
    <submittedName>
        <fullName evidence="9">H-2 class I histocompatibility antigen, K-B alpha chain-like</fullName>
    </submittedName>
</protein>
<dbReference type="InterPro" id="IPR050208">
    <property type="entry name" value="MHC_class-I_related"/>
</dbReference>
<evidence type="ECO:0000256" key="3">
    <source>
        <dbReference type="ARBA" id="ARBA00022859"/>
    </source>
</evidence>
<proteinExistence type="inferred from homology"/>
<gene>
    <name evidence="9" type="primary">LOC121138367</name>
</gene>
<evidence type="ECO:0000259" key="7">
    <source>
        <dbReference type="Pfam" id="PF00129"/>
    </source>
</evidence>
<evidence type="ECO:0000313" key="9">
    <source>
        <dbReference type="RefSeq" id="XP_040597016.1"/>
    </source>
</evidence>
<comment type="similarity">
    <text evidence="6">Belongs to the MHC class I family.</text>
</comment>
<dbReference type="SUPFAM" id="SSF54452">
    <property type="entry name" value="MHC antigen-recognition domain"/>
    <property type="match status" value="1"/>
</dbReference>